<dbReference type="RefSeq" id="WP_090850766.1">
    <property type="nucleotide sequence ID" value="NZ_FNJU01000002.1"/>
</dbReference>
<dbReference type="GO" id="GO:0043138">
    <property type="term" value="F:3'-5' DNA helicase activity"/>
    <property type="evidence" value="ECO:0007669"/>
    <property type="project" value="TreeGrafter"/>
</dbReference>
<evidence type="ECO:0000313" key="8">
    <source>
        <dbReference type="Proteomes" id="UP000199159"/>
    </source>
</evidence>
<keyword evidence="4 5" id="KW-0067">ATP-binding</keyword>
<evidence type="ECO:0000256" key="2">
    <source>
        <dbReference type="ARBA" id="ARBA00022801"/>
    </source>
</evidence>
<evidence type="ECO:0000256" key="1">
    <source>
        <dbReference type="ARBA" id="ARBA00022741"/>
    </source>
</evidence>
<dbReference type="NCBIfam" id="NF041464">
    <property type="entry name" value="HelD_BACSU"/>
    <property type="match status" value="1"/>
</dbReference>
<evidence type="ECO:0000256" key="5">
    <source>
        <dbReference type="PROSITE-ProRule" id="PRU00560"/>
    </source>
</evidence>
<dbReference type="Gene3D" id="3.40.50.300">
    <property type="entry name" value="P-loop containing nucleotide triphosphate hydrolases"/>
    <property type="match status" value="3"/>
</dbReference>
<dbReference type="Pfam" id="PF00580">
    <property type="entry name" value="UvrD-helicase"/>
    <property type="match status" value="1"/>
</dbReference>
<feature type="domain" description="UvrD-like helicase ATP-binding" evidence="6">
    <location>
        <begin position="212"/>
        <end position="615"/>
    </location>
</feature>
<dbReference type="EMBL" id="FNJU01000002">
    <property type="protein sequence ID" value="SDP31906.1"/>
    <property type="molecule type" value="Genomic_DNA"/>
</dbReference>
<evidence type="ECO:0000256" key="4">
    <source>
        <dbReference type="ARBA" id="ARBA00022840"/>
    </source>
</evidence>
<organism evidence="7 8">
    <name type="scientific">Litchfieldia salsa</name>
    <dbReference type="NCBI Taxonomy" id="930152"/>
    <lineage>
        <taxon>Bacteria</taxon>
        <taxon>Bacillati</taxon>
        <taxon>Bacillota</taxon>
        <taxon>Bacilli</taxon>
        <taxon>Bacillales</taxon>
        <taxon>Bacillaceae</taxon>
        <taxon>Litchfieldia</taxon>
    </lineage>
</organism>
<dbReference type="PANTHER" id="PTHR11070:SF17">
    <property type="entry name" value="DNA HELICASE IV"/>
    <property type="match status" value="1"/>
</dbReference>
<evidence type="ECO:0000256" key="3">
    <source>
        <dbReference type="ARBA" id="ARBA00022806"/>
    </source>
</evidence>
<dbReference type="OrthoDB" id="9787585at2"/>
<protein>
    <submittedName>
        <fullName evidence="7">DNA helicase-2 / ATP-dependent DNA helicase PcrA</fullName>
    </submittedName>
</protein>
<dbReference type="Pfam" id="PF13538">
    <property type="entry name" value="UvrD_C_2"/>
    <property type="match status" value="1"/>
</dbReference>
<accession>A0A1H0RSI6</accession>
<keyword evidence="2 5" id="KW-0378">Hydrolase</keyword>
<dbReference type="InterPro" id="IPR014016">
    <property type="entry name" value="UvrD-like_ATP-bd"/>
</dbReference>
<sequence length="780" mass="91170">MTELNKDLEKEQLRVDNVMKQIDSKIKLLEHNTGGLKKDIIGIRSEFWEDVTVNFDEADDLGETFTSIKQQNELLSERERSHRQFYQQMKNLDRLKHSPYFGRVDFHENGEREVDQIYLGISSLMDENDENFIIYDWRAPISSLYYDYAPGPAKYDTPEGIIEGNMELKRQFIIRDGWIKSMFETGVTIGDEILQEVLGNQANTQMKSIVSTIQKEQNQIIRNEKSKILIVQGVAGSGKTSAALQRVAYLLYRYRNTISADNIMLFSPNSMFNSYVATVLPELGEENMKQTTFQAYLESRLGNQYRLEDPFTQIEYVLNDINDPLYKIRLTAIKYKASLDYKNLIDQYLTTLSEEGLVFKKIDFRGKTIISSEQIQSYFYSLEKSITISNRINLVSEWLLKKLSKIEKVERTKDWVIEEAQLLDREDYLKVYNKLQKDNRFNENTFDDYEREEQLLAKFVIKRSFRPIKKAIKAGGFINMKAIYLNMLHWSIEKGAIFRLPDCWKEMCDLTLNRIEEQELLYEDATPYLYLQEQIEGKRTDTLIRHLFIDEAQDYSPFQFAFLKQLFPNSRMTVLGDINQTIYTHAMNESNIFASEEESDEQESRIKLMRSYRSTKQIVEFTKGLIPGGEKIEAFNRYGEKPTLTEVSQLESLHEALIVRTEKLQDEGNETIAIICKTASECKDVYEALCERLTLKLVTSKTREFDKGVIVIPSYLAKGIEFDGVIIYDCSSNRYNQESERKLFYTACTRAMHELHMFSLGEKSPFLQNVDRETYEIMTQ</sequence>
<dbReference type="PANTHER" id="PTHR11070">
    <property type="entry name" value="UVRD / RECB / PCRA DNA HELICASE FAMILY MEMBER"/>
    <property type="match status" value="1"/>
</dbReference>
<proteinExistence type="predicted"/>
<dbReference type="InterPro" id="IPR027417">
    <property type="entry name" value="P-loop_NTPase"/>
</dbReference>
<dbReference type="GO" id="GO:0005524">
    <property type="term" value="F:ATP binding"/>
    <property type="evidence" value="ECO:0007669"/>
    <property type="project" value="UniProtKB-UniRule"/>
</dbReference>
<name>A0A1H0RSI6_9BACI</name>
<keyword evidence="1 5" id="KW-0547">Nucleotide-binding</keyword>
<dbReference type="GO" id="GO:0016787">
    <property type="term" value="F:hydrolase activity"/>
    <property type="evidence" value="ECO:0007669"/>
    <property type="project" value="UniProtKB-UniRule"/>
</dbReference>
<keyword evidence="3 5" id="KW-0347">Helicase</keyword>
<dbReference type="PROSITE" id="PS51198">
    <property type="entry name" value="UVRD_HELICASE_ATP_BIND"/>
    <property type="match status" value="1"/>
</dbReference>
<dbReference type="GO" id="GO:0000725">
    <property type="term" value="P:recombinational repair"/>
    <property type="evidence" value="ECO:0007669"/>
    <property type="project" value="TreeGrafter"/>
</dbReference>
<dbReference type="GO" id="GO:0005829">
    <property type="term" value="C:cytosol"/>
    <property type="evidence" value="ECO:0007669"/>
    <property type="project" value="TreeGrafter"/>
</dbReference>
<dbReference type="InterPro" id="IPR027785">
    <property type="entry name" value="UvrD-like_helicase_C"/>
</dbReference>
<dbReference type="SUPFAM" id="SSF52540">
    <property type="entry name" value="P-loop containing nucleoside triphosphate hydrolases"/>
    <property type="match status" value="1"/>
</dbReference>
<keyword evidence="8" id="KW-1185">Reference proteome</keyword>
<dbReference type="InterPro" id="IPR048228">
    <property type="entry name" value="HelD_bacillota"/>
</dbReference>
<evidence type="ECO:0000313" key="7">
    <source>
        <dbReference type="EMBL" id="SDP31906.1"/>
    </source>
</evidence>
<dbReference type="Proteomes" id="UP000199159">
    <property type="component" value="Unassembled WGS sequence"/>
</dbReference>
<gene>
    <name evidence="7" type="ORF">SAMN05216565_102344</name>
</gene>
<dbReference type="AlphaFoldDB" id="A0A1H0RSI6"/>
<dbReference type="InterPro" id="IPR000212">
    <property type="entry name" value="DNA_helicase_UvrD/REP"/>
</dbReference>
<feature type="binding site" evidence="5">
    <location>
        <begin position="233"/>
        <end position="240"/>
    </location>
    <ligand>
        <name>ATP</name>
        <dbReference type="ChEBI" id="CHEBI:30616"/>
    </ligand>
</feature>
<dbReference type="GO" id="GO:0003677">
    <property type="term" value="F:DNA binding"/>
    <property type="evidence" value="ECO:0007669"/>
    <property type="project" value="InterPro"/>
</dbReference>
<reference evidence="8" key="1">
    <citation type="submission" date="2016-10" db="EMBL/GenBank/DDBJ databases">
        <authorList>
            <person name="Varghese N."/>
            <person name="Submissions S."/>
        </authorList>
    </citation>
    <scope>NUCLEOTIDE SEQUENCE [LARGE SCALE GENOMIC DNA]</scope>
    <source>
        <strain evidence="8">IBRC-M10078</strain>
    </source>
</reference>
<dbReference type="STRING" id="930152.SAMN05216565_102344"/>
<evidence type="ECO:0000259" key="6">
    <source>
        <dbReference type="PROSITE" id="PS51198"/>
    </source>
</evidence>